<evidence type="ECO:0000256" key="1">
    <source>
        <dbReference type="SAM" id="MobiDB-lite"/>
    </source>
</evidence>
<evidence type="ECO:0000313" key="2">
    <source>
        <dbReference type="EMBL" id="QDU41029.1"/>
    </source>
</evidence>
<name>A0A517ZF22_9PLAN</name>
<evidence type="ECO:0000313" key="3">
    <source>
        <dbReference type="Proteomes" id="UP000320496"/>
    </source>
</evidence>
<feature type="region of interest" description="Disordered" evidence="1">
    <location>
        <begin position="306"/>
        <end position="358"/>
    </location>
</feature>
<evidence type="ECO:0008006" key="4">
    <source>
        <dbReference type="Google" id="ProtNLM"/>
    </source>
</evidence>
<dbReference type="AlphaFoldDB" id="A0A517ZF22"/>
<reference evidence="2 3" key="1">
    <citation type="submission" date="2019-02" db="EMBL/GenBank/DDBJ databases">
        <title>Deep-cultivation of Planctomycetes and their phenomic and genomic characterization uncovers novel biology.</title>
        <authorList>
            <person name="Wiegand S."/>
            <person name="Jogler M."/>
            <person name="Boedeker C."/>
            <person name="Pinto D."/>
            <person name="Vollmers J."/>
            <person name="Rivas-Marin E."/>
            <person name="Kohn T."/>
            <person name="Peeters S.H."/>
            <person name="Heuer A."/>
            <person name="Rast P."/>
            <person name="Oberbeckmann S."/>
            <person name="Bunk B."/>
            <person name="Jeske O."/>
            <person name="Meyerdierks A."/>
            <person name="Storesund J.E."/>
            <person name="Kallscheuer N."/>
            <person name="Luecker S."/>
            <person name="Lage O.M."/>
            <person name="Pohl T."/>
            <person name="Merkel B.J."/>
            <person name="Hornburger P."/>
            <person name="Mueller R.-W."/>
            <person name="Bruemmer F."/>
            <person name="Labrenz M."/>
            <person name="Spormann A.M."/>
            <person name="Op den Camp H."/>
            <person name="Overmann J."/>
            <person name="Amann R."/>
            <person name="Jetten M.S.M."/>
            <person name="Mascher T."/>
            <person name="Medema M.H."/>
            <person name="Devos D.P."/>
            <person name="Kaster A.-K."/>
            <person name="Ovreas L."/>
            <person name="Rohde M."/>
            <person name="Galperin M.Y."/>
            <person name="Jogler C."/>
        </authorList>
    </citation>
    <scope>NUCLEOTIDE SEQUENCE [LARGE SCALE GENOMIC DNA]</scope>
    <source>
        <strain evidence="2 3">Mal4</strain>
    </source>
</reference>
<dbReference type="KEGG" id="mri:Mal4_53940"/>
<protein>
    <recommendedName>
        <fullName evidence="4">DUF115 domain-containing protein</fullName>
    </recommendedName>
</protein>
<organism evidence="2 3">
    <name type="scientific">Maioricimonas rarisocia</name>
    <dbReference type="NCBI Taxonomy" id="2528026"/>
    <lineage>
        <taxon>Bacteria</taxon>
        <taxon>Pseudomonadati</taxon>
        <taxon>Planctomycetota</taxon>
        <taxon>Planctomycetia</taxon>
        <taxon>Planctomycetales</taxon>
        <taxon>Planctomycetaceae</taxon>
        <taxon>Maioricimonas</taxon>
    </lineage>
</organism>
<accession>A0A517ZF22</accession>
<keyword evidence="3" id="KW-1185">Reference proteome</keyword>
<feature type="compositionally biased region" description="Basic and acidic residues" evidence="1">
    <location>
        <begin position="321"/>
        <end position="344"/>
    </location>
</feature>
<dbReference type="OrthoDB" id="210114at2"/>
<dbReference type="Proteomes" id="UP000320496">
    <property type="component" value="Chromosome"/>
</dbReference>
<proteinExistence type="predicted"/>
<dbReference type="EMBL" id="CP036275">
    <property type="protein sequence ID" value="QDU41029.1"/>
    <property type="molecule type" value="Genomic_DNA"/>
</dbReference>
<dbReference type="RefSeq" id="WP_145372254.1">
    <property type="nucleotide sequence ID" value="NZ_CP036275.1"/>
</dbReference>
<gene>
    <name evidence="2" type="ORF">Mal4_53940</name>
</gene>
<sequence length="358" mass="40851">MFFRLETDGTQQDVELEGLYSGPFRSACWIIGGGPSLDQLPVEAIAHSPVPRFGINLAGSSLLRPTFWTSYDPTARFHRSIYLDAGITKFVHRRRAMDLVPETTFKVCECPNTLFFDRSPDRGFHNYLSGPGITDWQDTFIQAVGDACRLGFRTLYLAGCDMFIEPSCDQQRFASVHGVEYRPRELLRDFFARCRQAGLTDERMQLLAPPRQYHFDEVKPLDAASNTDWHYFRVVQYLRLSRRALARAGLELISVTPASRLNDHFEYRPVEQVLDDIRRSVGDPERESTRGRYTSTAARQAAALGPMRDFRPHNWSAPAAPEKKPVAEEQPDRRDARERVRQVLDDVPEVPVAVNEDA</sequence>